<evidence type="ECO:0000313" key="6">
    <source>
        <dbReference type="Proteomes" id="UP000295718"/>
    </source>
</evidence>
<keyword evidence="6" id="KW-1185">Reference proteome</keyword>
<evidence type="ECO:0000256" key="2">
    <source>
        <dbReference type="ARBA" id="ARBA00023004"/>
    </source>
</evidence>
<dbReference type="SUPFAM" id="SSF52218">
    <property type="entry name" value="Flavoproteins"/>
    <property type="match status" value="1"/>
</dbReference>
<feature type="domain" description="4Fe-4S ferredoxin-type" evidence="4">
    <location>
        <begin position="211"/>
        <end position="239"/>
    </location>
</feature>
<dbReference type="Gene3D" id="3.30.70.20">
    <property type="match status" value="1"/>
</dbReference>
<dbReference type="GO" id="GO:0046872">
    <property type="term" value="F:metal ion binding"/>
    <property type="evidence" value="ECO:0007669"/>
    <property type="project" value="UniProtKB-KW"/>
</dbReference>
<keyword evidence="2" id="KW-0408">Iron</keyword>
<dbReference type="InterPro" id="IPR017896">
    <property type="entry name" value="4Fe4S_Fe-S-bd"/>
</dbReference>
<dbReference type="PROSITE" id="PS51379">
    <property type="entry name" value="4FE4S_FER_2"/>
    <property type="match status" value="2"/>
</dbReference>
<keyword evidence="1" id="KW-0479">Metal-binding</keyword>
<reference evidence="5 6" key="1">
    <citation type="submission" date="2019-03" db="EMBL/GenBank/DDBJ databases">
        <title>Genomic Encyclopedia of Type Strains, Phase IV (KMG-IV): sequencing the most valuable type-strain genomes for metagenomic binning, comparative biology and taxonomic classification.</title>
        <authorList>
            <person name="Goeker M."/>
        </authorList>
    </citation>
    <scope>NUCLEOTIDE SEQUENCE [LARGE SCALE GENOMIC DNA]</scope>
    <source>
        <strain evidence="5 6">DSM 100556</strain>
    </source>
</reference>
<dbReference type="OrthoDB" id="9813995at2"/>
<name>A0A4R1R0L9_9FIRM</name>
<feature type="domain" description="4Fe-4S ferredoxin-type" evidence="4">
    <location>
        <begin position="180"/>
        <end position="210"/>
    </location>
</feature>
<dbReference type="AlphaFoldDB" id="A0A4R1R0L9"/>
<proteinExistence type="predicted"/>
<sequence>MSKNIIFVFSGTGNSLWAAKEIAKELGDCEITTMGSNEKPSLPEGYDSIGFVYPTYAGGMPKRVKEFVSHLDLRNNKDAYFFAVATCGRISRAQNVVTQMRNLLKHKGIKLSYGERLDMFSNYVVGYEMRDTVREEADQSAADIKPMIESIKIHMTNNGNTLLTPRQLTSIGFMHIVPNMDKNFNVSDACTSCGICEKVCPVGNIELERDAKPCFEHHCEQCLACIQCCPSKAINYKDKTQYRKRYIHPDISWKELAELNKKG</sequence>
<evidence type="ECO:0000259" key="4">
    <source>
        <dbReference type="PROSITE" id="PS51379"/>
    </source>
</evidence>
<organism evidence="5 6">
    <name type="scientific">Kineothrix alysoides</name>
    <dbReference type="NCBI Taxonomy" id="1469948"/>
    <lineage>
        <taxon>Bacteria</taxon>
        <taxon>Bacillati</taxon>
        <taxon>Bacillota</taxon>
        <taxon>Clostridia</taxon>
        <taxon>Lachnospirales</taxon>
        <taxon>Lachnospiraceae</taxon>
        <taxon>Kineothrix</taxon>
    </lineage>
</organism>
<evidence type="ECO:0000256" key="3">
    <source>
        <dbReference type="ARBA" id="ARBA00023014"/>
    </source>
</evidence>
<dbReference type="GO" id="GO:0051536">
    <property type="term" value="F:iron-sulfur cluster binding"/>
    <property type="evidence" value="ECO:0007669"/>
    <property type="project" value="UniProtKB-KW"/>
</dbReference>
<keyword evidence="3" id="KW-0411">Iron-sulfur</keyword>
<dbReference type="InterPro" id="IPR047964">
    <property type="entry name" value="EFR1-like"/>
</dbReference>
<dbReference type="Pfam" id="PF12724">
    <property type="entry name" value="Flavodoxin_5"/>
    <property type="match status" value="1"/>
</dbReference>
<dbReference type="Proteomes" id="UP000295718">
    <property type="component" value="Unassembled WGS sequence"/>
</dbReference>
<dbReference type="InterPro" id="IPR017900">
    <property type="entry name" value="4Fe4S_Fe_S_CS"/>
</dbReference>
<dbReference type="Pfam" id="PF00037">
    <property type="entry name" value="Fer4"/>
    <property type="match status" value="1"/>
</dbReference>
<dbReference type="EMBL" id="SLUO01000005">
    <property type="protein sequence ID" value="TCL58844.1"/>
    <property type="molecule type" value="Genomic_DNA"/>
</dbReference>
<dbReference type="Gene3D" id="3.40.50.360">
    <property type="match status" value="1"/>
</dbReference>
<protein>
    <submittedName>
        <fullName evidence="5">4Fe-4S binding protein</fullName>
    </submittedName>
</protein>
<dbReference type="SUPFAM" id="SSF54862">
    <property type="entry name" value="4Fe-4S ferredoxins"/>
    <property type="match status" value="1"/>
</dbReference>
<dbReference type="STRING" id="1469948.GCA_000732725_01720"/>
<evidence type="ECO:0000256" key="1">
    <source>
        <dbReference type="ARBA" id="ARBA00022723"/>
    </source>
</evidence>
<dbReference type="InterPro" id="IPR029039">
    <property type="entry name" value="Flavoprotein-like_sf"/>
</dbReference>
<dbReference type="RefSeq" id="WP_031390427.1">
    <property type="nucleotide sequence ID" value="NZ_JPNB01000001.1"/>
</dbReference>
<gene>
    <name evidence="5" type="ORF">EDD76_10514</name>
</gene>
<dbReference type="PROSITE" id="PS00198">
    <property type="entry name" value="4FE4S_FER_1"/>
    <property type="match status" value="1"/>
</dbReference>
<dbReference type="InterPro" id="IPR026816">
    <property type="entry name" value="Flavodoxin_dom"/>
</dbReference>
<accession>A0A4R1R0L9</accession>
<dbReference type="PANTHER" id="PTHR43122">
    <property type="entry name" value="FERREDOXIN SUBUNIT OF PYRUVATE:FLAVODOXIN OXIDOREDUCTASE-RELATED"/>
    <property type="match status" value="1"/>
</dbReference>
<dbReference type="NCBIfam" id="NF038196">
    <property type="entry name" value="ferrodoxin_EFR1"/>
    <property type="match status" value="1"/>
</dbReference>
<dbReference type="PANTHER" id="PTHR43122:SF1">
    <property type="entry name" value="IRON-SULFUR-BINDING PROTEIN"/>
    <property type="match status" value="1"/>
</dbReference>
<comment type="caution">
    <text evidence="5">The sequence shown here is derived from an EMBL/GenBank/DDBJ whole genome shotgun (WGS) entry which is preliminary data.</text>
</comment>
<evidence type="ECO:0000313" key="5">
    <source>
        <dbReference type="EMBL" id="TCL58844.1"/>
    </source>
</evidence>